<dbReference type="PANTHER" id="PTHR11319:SF35">
    <property type="entry name" value="OUTER MEMBRANE PROTEIN PMPC-RELATED"/>
    <property type="match status" value="1"/>
</dbReference>
<evidence type="ECO:0000313" key="4">
    <source>
        <dbReference type="Proteomes" id="UP000054408"/>
    </source>
</evidence>
<dbReference type="RefSeq" id="XP_013758631.1">
    <property type="nucleotide sequence ID" value="XM_013903177.1"/>
</dbReference>
<name>A0A0L0DB46_THETB</name>
<keyword evidence="2" id="KW-0472">Membrane</keyword>
<dbReference type="PANTHER" id="PTHR11319">
    <property type="entry name" value="G PROTEIN-COUPLED RECEPTOR-RELATED"/>
    <property type="match status" value="1"/>
</dbReference>
<feature type="transmembrane region" description="Helical" evidence="2">
    <location>
        <begin position="444"/>
        <end position="472"/>
    </location>
</feature>
<feature type="transmembrane region" description="Helical" evidence="2">
    <location>
        <begin position="316"/>
        <end position="339"/>
    </location>
</feature>
<proteinExistence type="predicted"/>
<dbReference type="Proteomes" id="UP000054408">
    <property type="component" value="Unassembled WGS sequence"/>
</dbReference>
<dbReference type="GeneID" id="25564479"/>
<keyword evidence="2" id="KW-1133">Transmembrane helix</keyword>
<keyword evidence="4" id="KW-1185">Reference proteome</keyword>
<accession>A0A0L0DB46</accession>
<reference evidence="3 4" key="1">
    <citation type="submission" date="2010-05" db="EMBL/GenBank/DDBJ databases">
        <title>The Genome Sequence of Thecamonas trahens ATCC 50062.</title>
        <authorList>
            <consortium name="The Broad Institute Genome Sequencing Platform"/>
            <person name="Russ C."/>
            <person name="Cuomo C."/>
            <person name="Shea T."/>
            <person name="Young S.K."/>
            <person name="Zeng Q."/>
            <person name="Koehrsen M."/>
            <person name="Haas B."/>
            <person name="Borodovsky M."/>
            <person name="Guigo R."/>
            <person name="Alvarado L."/>
            <person name="Berlin A."/>
            <person name="Bochicchio J."/>
            <person name="Borenstein D."/>
            <person name="Chapman S."/>
            <person name="Chen Z."/>
            <person name="Freedman E."/>
            <person name="Gellesch M."/>
            <person name="Goldberg J."/>
            <person name="Griggs A."/>
            <person name="Gujja S."/>
            <person name="Heilman E."/>
            <person name="Heiman D."/>
            <person name="Hepburn T."/>
            <person name="Howarth C."/>
            <person name="Jen D."/>
            <person name="Larson L."/>
            <person name="Mehta T."/>
            <person name="Park D."/>
            <person name="Pearson M."/>
            <person name="Roberts A."/>
            <person name="Saif S."/>
            <person name="Shenoy N."/>
            <person name="Sisk P."/>
            <person name="Stolte C."/>
            <person name="Sykes S."/>
            <person name="Thomson T."/>
            <person name="Walk T."/>
            <person name="White J."/>
            <person name="Yandava C."/>
            <person name="Burger G."/>
            <person name="Gray M.W."/>
            <person name="Holland P.W.H."/>
            <person name="King N."/>
            <person name="Lang F.B.F."/>
            <person name="Roger A.J."/>
            <person name="Ruiz-Trillo I."/>
            <person name="Lander E."/>
            <person name="Nusbaum C."/>
        </authorList>
    </citation>
    <scope>NUCLEOTIDE SEQUENCE [LARGE SCALE GENOMIC DNA]</scope>
    <source>
        <strain evidence="3 4">ATCC 50062</strain>
    </source>
</reference>
<organism evidence="3 4">
    <name type="scientific">Thecamonas trahens ATCC 50062</name>
    <dbReference type="NCBI Taxonomy" id="461836"/>
    <lineage>
        <taxon>Eukaryota</taxon>
        <taxon>Apusozoa</taxon>
        <taxon>Apusomonadida</taxon>
        <taxon>Apusomonadidae</taxon>
        <taxon>Thecamonas</taxon>
    </lineage>
</organism>
<evidence type="ECO:0000313" key="3">
    <source>
        <dbReference type="EMBL" id="KNC48523.1"/>
    </source>
</evidence>
<dbReference type="STRING" id="461836.A0A0L0DB46"/>
<evidence type="ECO:0000256" key="2">
    <source>
        <dbReference type="SAM" id="Phobius"/>
    </source>
</evidence>
<dbReference type="AlphaFoldDB" id="A0A0L0DB46"/>
<feature type="compositionally biased region" description="Polar residues" evidence="1">
    <location>
        <begin position="633"/>
        <end position="642"/>
    </location>
</feature>
<gene>
    <name evidence="3" type="ORF">AMSG_04967</name>
</gene>
<dbReference type="eggNOG" id="ENOG502SRXF">
    <property type="taxonomic scope" value="Eukaryota"/>
</dbReference>
<dbReference type="OrthoDB" id="410989at2759"/>
<keyword evidence="2" id="KW-0812">Transmembrane</keyword>
<evidence type="ECO:0000256" key="1">
    <source>
        <dbReference type="SAM" id="MobiDB-lite"/>
    </source>
</evidence>
<protein>
    <submittedName>
        <fullName evidence="3">Uncharacterized protein</fullName>
    </submittedName>
</protein>
<feature type="region of interest" description="Disordered" evidence="1">
    <location>
        <begin position="594"/>
        <end position="642"/>
    </location>
</feature>
<feature type="compositionally biased region" description="Polar residues" evidence="1">
    <location>
        <begin position="597"/>
        <end position="610"/>
    </location>
</feature>
<sequence length="684" mass="72521">MRPCLAYRRPLVHAVDGYAPDRGCLARNQPAWSRQLCCRSRHRCHATAARRHQRRDGAARPSRPLSDSTRLVFAEADASIPFCVVAPTDTSLYASTHVAVSATLDLDASSSAGYTADTVAVASAELKLAVLRVPWPRITRTAPTVSPASSSAPLILHGSNLEARFDVSIESQIVPATNISASNDGRLLLLATSPTSDTGYLDIIVSDPITTAFAVYSDHYFTDDCPAEGSFGKGLQCAPCPSYARCPGGDRMWPKEGYWTPSEFAGFVVACSSPASRCSGGRASRCGAAYSGNMCAECAPGFYRAGTGCAACTGSLAVFSILITSNLAFWTVATAAALLASDKAISLGTQVLLGLAILRNVAKTHAPILPSWMSHLLLAVDAVSLNLDVVRPGCEGLPGTYTAHHFAVLSAAAVLGFGSITTVWVVGLAHPLSAEYYRHRRTRVGIALAVVLFLPLTQLFLNGIFCISLAQGSSTLWVVGASRNMKCLAGEHIPIFISSLLGLLGYSAKLGVFAINKLRELRRRRKVTFRSSSSDADEAHAPRLELPSRISELIATRQRASLSLSSLTLSTTDSDSDSSQSELGLPVANFAVDNGDGSESTADTGSSAAHSLQEEEASSSPSARAHTRALSLSPDTASSLTSSAPARCFGLWSSWRCSPSWLSPARFFATSRAGRPRSPQRRSF</sequence>
<feature type="transmembrane region" description="Helical" evidence="2">
    <location>
        <begin position="492"/>
        <end position="515"/>
    </location>
</feature>
<dbReference type="EMBL" id="GL349451">
    <property type="protein sequence ID" value="KNC48523.1"/>
    <property type="molecule type" value="Genomic_DNA"/>
</dbReference>
<feature type="transmembrane region" description="Helical" evidence="2">
    <location>
        <begin position="406"/>
        <end position="432"/>
    </location>
</feature>